<organism evidence="1 2">
    <name type="scientific">Ktedonobacter racemifer DSM 44963</name>
    <dbReference type="NCBI Taxonomy" id="485913"/>
    <lineage>
        <taxon>Bacteria</taxon>
        <taxon>Bacillati</taxon>
        <taxon>Chloroflexota</taxon>
        <taxon>Ktedonobacteria</taxon>
        <taxon>Ktedonobacterales</taxon>
        <taxon>Ktedonobacteraceae</taxon>
        <taxon>Ktedonobacter</taxon>
    </lineage>
</organism>
<comment type="caution">
    <text evidence="1">The sequence shown here is derived from an EMBL/GenBank/DDBJ whole genome shotgun (WGS) entry which is preliminary data.</text>
</comment>
<name>D6TJ95_KTERA</name>
<gene>
    <name evidence="1" type="ORF">Krac_11065</name>
</gene>
<reference evidence="1 2" key="1">
    <citation type="journal article" date="2011" name="Stand. Genomic Sci.">
        <title>Non-contiguous finished genome sequence and contextual data of the filamentous soil bacterium Ktedonobacter racemifer type strain (SOSP1-21).</title>
        <authorList>
            <person name="Chang Y.J."/>
            <person name="Land M."/>
            <person name="Hauser L."/>
            <person name="Chertkov O."/>
            <person name="Del Rio T.G."/>
            <person name="Nolan M."/>
            <person name="Copeland A."/>
            <person name="Tice H."/>
            <person name="Cheng J.F."/>
            <person name="Lucas S."/>
            <person name="Han C."/>
            <person name="Goodwin L."/>
            <person name="Pitluck S."/>
            <person name="Ivanova N."/>
            <person name="Ovchinikova G."/>
            <person name="Pati A."/>
            <person name="Chen A."/>
            <person name="Palaniappan K."/>
            <person name="Mavromatis K."/>
            <person name="Liolios K."/>
            <person name="Brettin T."/>
            <person name="Fiebig A."/>
            <person name="Rohde M."/>
            <person name="Abt B."/>
            <person name="Goker M."/>
            <person name="Detter J.C."/>
            <person name="Woyke T."/>
            <person name="Bristow J."/>
            <person name="Eisen J.A."/>
            <person name="Markowitz V."/>
            <person name="Hugenholtz P."/>
            <person name="Kyrpides N.C."/>
            <person name="Klenk H.P."/>
            <person name="Lapidus A."/>
        </authorList>
    </citation>
    <scope>NUCLEOTIDE SEQUENCE [LARGE SCALE GENOMIC DNA]</scope>
    <source>
        <strain evidence="2">DSM 44963</strain>
    </source>
</reference>
<proteinExistence type="predicted"/>
<dbReference type="AlphaFoldDB" id="D6TJ95"/>
<keyword evidence="2" id="KW-1185">Reference proteome</keyword>
<evidence type="ECO:0000313" key="1">
    <source>
        <dbReference type="EMBL" id="EFH89502.1"/>
    </source>
</evidence>
<accession>D6TJ95</accession>
<protein>
    <submittedName>
        <fullName evidence="1">Uncharacterized protein</fullName>
    </submittedName>
</protein>
<dbReference type="InParanoid" id="D6TJ95"/>
<dbReference type="STRING" id="485913.Krac_11065"/>
<evidence type="ECO:0000313" key="2">
    <source>
        <dbReference type="Proteomes" id="UP000004508"/>
    </source>
</evidence>
<dbReference type="RefSeq" id="WP_007906136.1">
    <property type="nucleotide sequence ID" value="NZ_ADVG01000001.1"/>
</dbReference>
<dbReference type="EMBL" id="ADVG01000001">
    <property type="protein sequence ID" value="EFH89502.1"/>
    <property type="molecule type" value="Genomic_DNA"/>
</dbReference>
<dbReference type="Proteomes" id="UP000004508">
    <property type="component" value="Unassembled WGS sequence"/>
</dbReference>
<sequence>MLSFNNKHRAKQQQRLVHENRYTSRQLDRVCCWTLRFEAC</sequence>